<proteinExistence type="predicted"/>
<dbReference type="Proteomes" id="UP000092665">
    <property type="component" value="Unassembled WGS sequence"/>
</dbReference>
<protein>
    <submittedName>
        <fullName evidence="2">Plasmid stabilization system protein</fullName>
    </submittedName>
</protein>
<name>A0A1B8YFT6_9GAMM</name>
<evidence type="ECO:0000313" key="3">
    <source>
        <dbReference type="Proteomes" id="UP000092665"/>
    </source>
</evidence>
<dbReference type="RefSeq" id="WP_065390947.1">
    <property type="nucleotide sequence ID" value="NZ_CAWMQN010000073.1"/>
</dbReference>
<comment type="caution">
    <text evidence="2">The sequence shown here is derived from an EMBL/GenBank/DDBJ whole genome shotgun (WGS) entry which is preliminary data.</text>
</comment>
<dbReference type="Pfam" id="PF05016">
    <property type="entry name" value="ParE_toxin"/>
    <property type="match status" value="1"/>
</dbReference>
<keyword evidence="1" id="KW-1277">Toxin-antitoxin system</keyword>
<keyword evidence="3" id="KW-1185">Reference proteome</keyword>
<evidence type="ECO:0000313" key="2">
    <source>
        <dbReference type="EMBL" id="OCA54029.1"/>
    </source>
</evidence>
<dbReference type="InterPro" id="IPR007712">
    <property type="entry name" value="RelE/ParE_toxin"/>
</dbReference>
<dbReference type="EMBL" id="LOIC01000073">
    <property type="protein sequence ID" value="OCA54029.1"/>
    <property type="molecule type" value="Genomic_DNA"/>
</dbReference>
<accession>A0A1B8YFT6</accession>
<dbReference type="Gene3D" id="3.30.2310.20">
    <property type="entry name" value="RelE-like"/>
    <property type="match status" value="1"/>
</dbReference>
<evidence type="ECO:0000256" key="1">
    <source>
        <dbReference type="ARBA" id="ARBA00022649"/>
    </source>
</evidence>
<sequence length="104" mass="12108">MEDDISLVWELDALNDRENIFEYLYEFNPISADKTDEIIESIEDILISSPLAGVCKEGVRGRCFILTAVPFNIYYDFDGRVIRILRVLHQKRQFPKLTASYDLC</sequence>
<dbReference type="InterPro" id="IPR035093">
    <property type="entry name" value="RelE/ParE_toxin_dom_sf"/>
</dbReference>
<dbReference type="AlphaFoldDB" id="A0A1B8YFT6"/>
<organism evidence="2 3">
    <name type="scientific">Photorhabdus namnaonensis</name>
    <dbReference type="NCBI Taxonomy" id="1851568"/>
    <lineage>
        <taxon>Bacteria</taxon>
        <taxon>Pseudomonadati</taxon>
        <taxon>Pseudomonadota</taxon>
        <taxon>Gammaproteobacteria</taxon>
        <taxon>Enterobacterales</taxon>
        <taxon>Morganellaceae</taxon>
        <taxon>Photorhabdus</taxon>
    </lineage>
</organism>
<reference evidence="3" key="1">
    <citation type="submission" date="2015-11" db="EMBL/GenBank/DDBJ databases">
        <authorList>
            <person name="Tobias N.J."/>
            <person name="Mishra B."/>
            <person name="Gupta D.K."/>
            <person name="Thines M."/>
            <person name="Stinear T.P."/>
            <person name="Bode H.B."/>
        </authorList>
    </citation>
    <scope>NUCLEOTIDE SEQUENCE [LARGE SCALE GENOMIC DNA]</scope>
    <source>
        <strain evidence="3">PB45.5</strain>
    </source>
</reference>
<gene>
    <name evidence="2" type="ORF">Phpb_02904</name>
</gene>